<evidence type="ECO:0000313" key="1">
    <source>
        <dbReference type="EMBL" id="KZT32501.1"/>
    </source>
</evidence>
<accession>A0A165XSP1</accession>
<evidence type="ECO:0008006" key="3">
    <source>
        <dbReference type="Google" id="ProtNLM"/>
    </source>
</evidence>
<dbReference type="InterPro" id="IPR036047">
    <property type="entry name" value="F-box-like_dom_sf"/>
</dbReference>
<dbReference type="SUPFAM" id="SSF81383">
    <property type="entry name" value="F-box domain"/>
    <property type="match status" value="1"/>
</dbReference>
<gene>
    <name evidence="1" type="ORF">SISSUDRAFT_1066883</name>
</gene>
<sequence>MSLSEHPFGSNPYMSESIQPVEMLPVELLQIIFDFTYAGSVSSAASLVRVCRKFNDALGNRLYISVTLREHQFHLFFRNITPGRREAVQRLAIVPESFSFEEESHVFFLSQFPNVRSLALSSFIWLPSHRLVESLLPMHLRIHLEPYPSLKHHYPEYWVGPSVIGLHAVGRSLTIEKLEICKARFPSVEYLRIDISTLEIPCSQTELEKLFGSFISSDTVVELHVHPRLQSLRCPMDSFTDDVVRALHCWDCPKVRIFLERSSIDMAVAEDWWEDLERNPRCRVI</sequence>
<evidence type="ECO:0000313" key="2">
    <source>
        <dbReference type="Proteomes" id="UP000076798"/>
    </source>
</evidence>
<dbReference type="AlphaFoldDB" id="A0A165XSP1"/>
<reference evidence="1 2" key="1">
    <citation type="journal article" date="2016" name="Mol. Biol. Evol.">
        <title>Comparative Genomics of Early-Diverging Mushroom-Forming Fungi Provides Insights into the Origins of Lignocellulose Decay Capabilities.</title>
        <authorList>
            <person name="Nagy L.G."/>
            <person name="Riley R."/>
            <person name="Tritt A."/>
            <person name="Adam C."/>
            <person name="Daum C."/>
            <person name="Floudas D."/>
            <person name="Sun H."/>
            <person name="Yadav J.S."/>
            <person name="Pangilinan J."/>
            <person name="Larsson K.H."/>
            <person name="Matsuura K."/>
            <person name="Barry K."/>
            <person name="Labutti K."/>
            <person name="Kuo R."/>
            <person name="Ohm R.A."/>
            <person name="Bhattacharya S.S."/>
            <person name="Shirouzu T."/>
            <person name="Yoshinaga Y."/>
            <person name="Martin F.M."/>
            <person name="Grigoriev I.V."/>
            <person name="Hibbett D.S."/>
        </authorList>
    </citation>
    <scope>NUCLEOTIDE SEQUENCE [LARGE SCALE GENOMIC DNA]</scope>
    <source>
        <strain evidence="1 2">HHB10207 ss-3</strain>
    </source>
</reference>
<proteinExistence type="predicted"/>
<keyword evidence="2" id="KW-1185">Reference proteome</keyword>
<name>A0A165XSP1_9AGAM</name>
<protein>
    <recommendedName>
        <fullName evidence="3">F-box domain-containing protein</fullName>
    </recommendedName>
</protein>
<dbReference type="EMBL" id="KV428326">
    <property type="protein sequence ID" value="KZT32501.1"/>
    <property type="molecule type" value="Genomic_DNA"/>
</dbReference>
<dbReference type="Proteomes" id="UP000076798">
    <property type="component" value="Unassembled WGS sequence"/>
</dbReference>
<organism evidence="1 2">
    <name type="scientific">Sistotremastrum suecicum HHB10207 ss-3</name>
    <dbReference type="NCBI Taxonomy" id="1314776"/>
    <lineage>
        <taxon>Eukaryota</taxon>
        <taxon>Fungi</taxon>
        <taxon>Dikarya</taxon>
        <taxon>Basidiomycota</taxon>
        <taxon>Agaricomycotina</taxon>
        <taxon>Agaricomycetes</taxon>
        <taxon>Sistotremastrales</taxon>
        <taxon>Sistotremastraceae</taxon>
        <taxon>Sistotremastrum</taxon>
    </lineage>
</organism>